<protein>
    <recommendedName>
        <fullName evidence="4">DUF5666 domain-containing protein</fullName>
    </recommendedName>
</protein>
<dbReference type="EMBL" id="JARJJS010000001">
    <property type="protein sequence ID" value="MDF4023707.1"/>
    <property type="molecule type" value="Genomic_DNA"/>
</dbReference>
<gene>
    <name evidence="2" type="ORF">P3W24_01790</name>
</gene>
<keyword evidence="3" id="KW-1185">Reference proteome</keyword>
<evidence type="ECO:0000313" key="3">
    <source>
        <dbReference type="Proteomes" id="UP001528850"/>
    </source>
</evidence>
<evidence type="ECO:0008006" key="4">
    <source>
        <dbReference type="Google" id="ProtNLM"/>
    </source>
</evidence>
<accession>A0ABT6B6H7</accession>
<feature type="chain" id="PRO_5045643728" description="DUF5666 domain-containing protein" evidence="1">
    <location>
        <begin position="19"/>
        <end position="197"/>
    </location>
</feature>
<reference evidence="2 3" key="1">
    <citation type="journal article" date="2024" name="Curr. Microbiol.">
        <title>Luteibacter sahnii sp. nov., A Novel Yellow-Colored Xanthomonadin Pigment Producing Probiotic Bacterium from Healthy Rice Seed Microbiome.</title>
        <authorList>
            <person name="Jaiswal G."/>
            <person name="Rana R."/>
            <person name="Nayak P.K."/>
            <person name="Chouhan R."/>
            <person name="Gandhi S.G."/>
            <person name="Patel H.K."/>
            <person name="Patil P.B."/>
        </authorList>
    </citation>
    <scope>NUCLEOTIDE SEQUENCE [LARGE SCALE GENOMIC DNA]</scope>
    <source>
        <strain evidence="2 3">PPL201</strain>
    </source>
</reference>
<organism evidence="2 3">
    <name type="scientific">Luteibacter sahnii</name>
    <dbReference type="NCBI Taxonomy" id="3021977"/>
    <lineage>
        <taxon>Bacteria</taxon>
        <taxon>Pseudomonadati</taxon>
        <taxon>Pseudomonadota</taxon>
        <taxon>Gammaproteobacteria</taxon>
        <taxon>Lysobacterales</taxon>
        <taxon>Rhodanobacteraceae</taxon>
        <taxon>Luteibacter</taxon>
    </lineage>
</organism>
<keyword evidence="1" id="KW-0732">Signal</keyword>
<evidence type="ECO:0000313" key="2">
    <source>
        <dbReference type="EMBL" id="MDF4023707.1"/>
    </source>
</evidence>
<proteinExistence type="predicted"/>
<dbReference type="RefSeq" id="WP_320550849.1">
    <property type="nucleotide sequence ID" value="NZ_JAQLOK010000002.1"/>
</dbReference>
<sequence>MRLWSAFIIPLCAWAAYAWWPHAGAGAANDRQAAFAPAQHALGDAKPVALGRFTLQPRASFSMTARVLSREDYQLDDLAPLAPTDLALGWGPMAEGKVLRRIRISQSNRLYYWYTDDYPIPRKAIESSSANMHMVPANDNMAARLREVRPGEVIHVEGMLVDVRRDDGWHLATSLARDDEGPGSSEIVLIERLEERQ</sequence>
<feature type="signal peptide" evidence="1">
    <location>
        <begin position="1"/>
        <end position="18"/>
    </location>
</feature>
<evidence type="ECO:0000256" key="1">
    <source>
        <dbReference type="SAM" id="SignalP"/>
    </source>
</evidence>
<name>A0ABT6B6H7_9GAMM</name>
<comment type="caution">
    <text evidence="2">The sequence shown here is derived from an EMBL/GenBank/DDBJ whole genome shotgun (WGS) entry which is preliminary data.</text>
</comment>
<dbReference type="Proteomes" id="UP001528850">
    <property type="component" value="Unassembled WGS sequence"/>
</dbReference>